<protein>
    <recommendedName>
        <fullName evidence="3">Glucokinase</fullName>
        <ecNumber evidence="3">2.7.1.2</ecNumber>
    </recommendedName>
    <alternativeName>
        <fullName evidence="3">Glucose kinase</fullName>
    </alternativeName>
</protein>
<accession>A0A2S6HHJ5</accession>
<comment type="caution">
    <text evidence="5">The sequence shown here is derived from an EMBL/GenBank/DDBJ whole genome shotgun (WGS) entry which is preliminary data.</text>
</comment>
<evidence type="ECO:0000313" key="6">
    <source>
        <dbReference type="Proteomes" id="UP000240010"/>
    </source>
</evidence>
<organism evidence="5 6">
    <name type="scientific">Methylobacter tundripaludum</name>
    <dbReference type="NCBI Taxonomy" id="173365"/>
    <lineage>
        <taxon>Bacteria</taxon>
        <taxon>Pseudomonadati</taxon>
        <taxon>Pseudomonadota</taxon>
        <taxon>Gammaproteobacteria</taxon>
        <taxon>Methylococcales</taxon>
        <taxon>Methylococcaceae</taxon>
        <taxon>Methylobacter</taxon>
    </lineage>
</organism>
<proteinExistence type="inferred from homology"/>
<dbReference type="NCBIfam" id="TIGR00749">
    <property type="entry name" value="glk"/>
    <property type="match status" value="1"/>
</dbReference>
<keyword evidence="2 3" id="KW-0418">Kinase</keyword>
<keyword evidence="1 3" id="KW-0808">Transferase</keyword>
<evidence type="ECO:0000256" key="4">
    <source>
        <dbReference type="RuleBase" id="RU004046"/>
    </source>
</evidence>
<dbReference type="HAMAP" id="MF_00524">
    <property type="entry name" value="Glucokinase"/>
    <property type="match status" value="1"/>
</dbReference>
<evidence type="ECO:0000313" key="5">
    <source>
        <dbReference type="EMBL" id="PPK76955.1"/>
    </source>
</evidence>
<evidence type="ECO:0000256" key="3">
    <source>
        <dbReference type="HAMAP-Rule" id="MF_00524"/>
    </source>
</evidence>
<dbReference type="EMBL" id="PTIZ01000002">
    <property type="protein sequence ID" value="PPK76955.1"/>
    <property type="molecule type" value="Genomic_DNA"/>
</dbReference>
<dbReference type="GO" id="GO:0004340">
    <property type="term" value="F:glucokinase activity"/>
    <property type="evidence" value="ECO:0007669"/>
    <property type="project" value="UniProtKB-UniRule"/>
</dbReference>
<dbReference type="Gene3D" id="3.40.367.20">
    <property type="match status" value="1"/>
</dbReference>
<name>A0A2S6HHJ5_9GAMM</name>
<keyword evidence="3" id="KW-0547">Nucleotide-binding</keyword>
<dbReference type="Gene3D" id="3.30.420.40">
    <property type="match status" value="1"/>
</dbReference>
<dbReference type="PANTHER" id="PTHR47363:SF1">
    <property type="entry name" value="GLUCOKINASE"/>
    <property type="match status" value="1"/>
</dbReference>
<dbReference type="GO" id="GO:0006096">
    <property type="term" value="P:glycolytic process"/>
    <property type="evidence" value="ECO:0007669"/>
    <property type="project" value="UniProtKB-UniRule"/>
</dbReference>
<dbReference type="SUPFAM" id="SSF53067">
    <property type="entry name" value="Actin-like ATPase domain"/>
    <property type="match status" value="1"/>
</dbReference>
<feature type="binding site" evidence="3">
    <location>
        <begin position="28"/>
        <end position="33"/>
    </location>
    <ligand>
        <name>ATP</name>
        <dbReference type="ChEBI" id="CHEBI:30616"/>
    </ligand>
</feature>
<evidence type="ECO:0000256" key="1">
    <source>
        <dbReference type="ARBA" id="ARBA00022679"/>
    </source>
</evidence>
<keyword evidence="3" id="KW-0067">ATP-binding</keyword>
<dbReference type="Pfam" id="PF02685">
    <property type="entry name" value="Glucokinase"/>
    <property type="match status" value="1"/>
</dbReference>
<dbReference type="AlphaFoldDB" id="A0A2S6HHJ5"/>
<dbReference type="InterPro" id="IPR003836">
    <property type="entry name" value="Glucokinase"/>
</dbReference>
<dbReference type="InterPro" id="IPR043129">
    <property type="entry name" value="ATPase_NBD"/>
</dbReference>
<comment type="similarity">
    <text evidence="3 4">Belongs to the bacterial glucokinase family.</text>
</comment>
<gene>
    <name evidence="3" type="primary">glk</name>
    <name evidence="5" type="ORF">B0F87_10260</name>
</gene>
<evidence type="ECO:0000256" key="2">
    <source>
        <dbReference type="ARBA" id="ARBA00022777"/>
    </source>
</evidence>
<reference evidence="5 6" key="1">
    <citation type="submission" date="2018-02" db="EMBL/GenBank/DDBJ databases">
        <title>Subsurface microbial communities from deep shales in Ohio and West Virginia, USA.</title>
        <authorList>
            <person name="Wrighton K."/>
        </authorList>
    </citation>
    <scope>NUCLEOTIDE SEQUENCE [LARGE SCALE GENOMIC DNA]</scope>
    <source>
        <strain evidence="5 6">OWC-DMM</strain>
    </source>
</reference>
<dbReference type="Proteomes" id="UP000240010">
    <property type="component" value="Unassembled WGS sequence"/>
</dbReference>
<keyword evidence="3" id="KW-0324">Glycolysis</keyword>
<sequence>MIHAGLSMPAPLPALRVQIRSRRICLAGDVGGTKTILALFETEGDDVKCLKKEQFSSTHYQTFTELLASFLTDADCSQIAAVCIGVAGVIADGRCETTNLPWVLSSKEIGERVNTQNVWLLNDLEATAWGLLDLPEHNFVELNPDRQRQQGNIAVIAAGTGLGEAIIAWDGAAYHIIASEGGHADFSPTNEREIALLRYLLEKYPEHISCERLISGEGLVNIYQFLKHINCAQTNPETEQKMTERDPAAVIGEAGVAGSDALCVEALNLFCRLYGAESGNLALKCLPYGGVYLAGGIGAKILPVLQQGEFMQGFLAKGRCRAVLQKISVKVCSNPEVALLGALSYAKKTAKLEL</sequence>
<dbReference type="GO" id="GO:0005737">
    <property type="term" value="C:cytoplasm"/>
    <property type="evidence" value="ECO:0007669"/>
    <property type="project" value="UniProtKB-SubCell"/>
</dbReference>
<dbReference type="GO" id="GO:0005536">
    <property type="term" value="F:D-glucose binding"/>
    <property type="evidence" value="ECO:0007669"/>
    <property type="project" value="InterPro"/>
</dbReference>
<dbReference type="CDD" id="cd24008">
    <property type="entry name" value="ASKHA_NBD_GLK"/>
    <property type="match status" value="1"/>
</dbReference>
<comment type="catalytic activity">
    <reaction evidence="3">
        <text>D-glucose + ATP = D-glucose 6-phosphate + ADP + H(+)</text>
        <dbReference type="Rhea" id="RHEA:17825"/>
        <dbReference type="ChEBI" id="CHEBI:4167"/>
        <dbReference type="ChEBI" id="CHEBI:15378"/>
        <dbReference type="ChEBI" id="CHEBI:30616"/>
        <dbReference type="ChEBI" id="CHEBI:61548"/>
        <dbReference type="ChEBI" id="CHEBI:456216"/>
        <dbReference type="EC" id="2.7.1.2"/>
    </reaction>
</comment>
<dbReference type="EC" id="2.7.1.2" evidence="3"/>
<comment type="subcellular location">
    <subcellularLocation>
        <location evidence="3">Cytoplasm</location>
    </subcellularLocation>
</comment>
<keyword evidence="3" id="KW-0963">Cytoplasm</keyword>
<dbReference type="PANTHER" id="PTHR47363">
    <property type="entry name" value="GLUCOKINASE"/>
    <property type="match status" value="1"/>
</dbReference>
<dbReference type="RefSeq" id="WP_104427733.1">
    <property type="nucleotide sequence ID" value="NZ_PTIZ01000002.1"/>
</dbReference>
<dbReference type="GO" id="GO:0005524">
    <property type="term" value="F:ATP binding"/>
    <property type="evidence" value="ECO:0007669"/>
    <property type="project" value="UniProtKB-UniRule"/>
</dbReference>